<dbReference type="EMBL" id="CP157947">
    <property type="protein sequence ID" value="XBS69081.1"/>
    <property type="molecule type" value="Genomic_DNA"/>
</dbReference>
<feature type="domain" description="E3 ubiquitin ligase SopA-like central" evidence="1">
    <location>
        <begin position="246"/>
        <end position="382"/>
    </location>
</feature>
<proteinExistence type="predicted"/>
<protein>
    <submittedName>
        <fullName evidence="2">Pentapeptide repeat-containing protein</fullName>
    </submittedName>
</protein>
<accession>A0AAU7Q9M7</accession>
<dbReference type="Gene3D" id="1.25.40.300">
    <property type="entry name" value="Putative secreted effector protein"/>
    <property type="match status" value="1"/>
</dbReference>
<dbReference type="Pfam" id="PF13981">
    <property type="entry name" value="SopA"/>
    <property type="match status" value="1"/>
</dbReference>
<dbReference type="AlphaFoldDB" id="A0AAU7Q9M7"/>
<evidence type="ECO:0000259" key="1">
    <source>
        <dbReference type="Pfam" id="PF13981"/>
    </source>
</evidence>
<evidence type="ECO:0000313" key="2">
    <source>
        <dbReference type="EMBL" id="XBS69081.1"/>
    </source>
</evidence>
<name>A0AAU7Q9M7_9GAMM</name>
<reference evidence="2" key="1">
    <citation type="submission" date="2024-06" db="EMBL/GenBank/DDBJ databases">
        <authorList>
            <person name="Coelho C."/>
            <person name="Bento M."/>
            <person name="Garcia E."/>
            <person name="Camelo A."/>
            <person name="Brandao I."/>
            <person name="Espirito Santo C."/>
            <person name="Trovao J."/>
            <person name="Verissimo A."/>
            <person name="Costa J."/>
            <person name="Tiago I."/>
        </authorList>
    </citation>
    <scope>NUCLEOTIDE SEQUENCE</scope>
    <source>
        <strain evidence="2">KWT182</strain>
    </source>
</reference>
<dbReference type="InterPro" id="IPR025726">
    <property type="entry name" value="SopA-like_central"/>
</dbReference>
<dbReference type="Pfam" id="PF00805">
    <property type="entry name" value="Pentapeptide"/>
    <property type="match status" value="1"/>
</dbReference>
<gene>
    <name evidence="2" type="ORF">ABK905_21760</name>
</gene>
<dbReference type="Gene3D" id="2.160.20.80">
    <property type="entry name" value="E3 ubiquitin-protein ligase SopA"/>
    <property type="match status" value="1"/>
</dbReference>
<sequence>MNVVLSTIKAHLFNSCTSAIDLVQNNPSPYNIHIAKCLLSAKMTALNLLLSDPQKRSEVNEAKVNKYNNLLVKLNNLTHHLQIDSPPRLSRSTQNDLPAGANHKHILIEAATDEFTKLFKSKIACLSGIDFINRDLRHLDFENANELPFSRGMPCSENFTGANLTGVDLSGAFLEGSNFKGATLNHAKLQINCANFTDAALDNADITINPPEAWDEWHLDCLLNSDNNQDTIFSTINTIDDKYRDLKVNLIHQIIDSLVQDNVDMEDPTFPKSVMINTLFSKEFYLHDEKIRLYCDKLLQKEIIKANEKTLLNGFNKAALLFLLDTIANSAKANKQKYYMIDNNGFFNQLMVLCAHNDAAEIREKARAIYNDYLKLDEVKIYADKKGIR</sequence>
<dbReference type="SUPFAM" id="SSF141571">
    <property type="entry name" value="Pentapeptide repeat-like"/>
    <property type="match status" value="1"/>
</dbReference>
<organism evidence="2">
    <name type="scientific">Acerihabitans sp. KWT182</name>
    <dbReference type="NCBI Taxonomy" id="3157919"/>
    <lineage>
        <taxon>Bacteria</taxon>
        <taxon>Pseudomonadati</taxon>
        <taxon>Pseudomonadota</taxon>
        <taxon>Gammaproteobacteria</taxon>
        <taxon>Enterobacterales</taxon>
        <taxon>Pectobacteriaceae</taxon>
        <taxon>Acerihabitans</taxon>
    </lineage>
</organism>
<dbReference type="InterPro" id="IPR001646">
    <property type="entry name" value="5peptide_repeat"/>
</dbReference>